<evidence type="ECO:0000259" key="4">
    <source>
        <dbReference type="Pfam" id="PF11765"/>
    </source>
</evidence>
<dbReference type="InterPro" id="IPR028992">
    <property type="entry name" value="Hedgehog/Intein_dom"/>
</dbReference>
<evidence type="ECO:0000313" key="6">
    <source>
        <dbReference type="EMBL" id="ANA14879.1"/>
    </source>
</evidence>
<protein>
    <recommendedName>
        <fullName evidence="8">Hedgehog/Intein (Hint) domain-containing protein</fullName>
    </recommendedName>
</protein>
<dbReference type="InterPro" id="IPR036844">
    <property type="entry name" value="Hint_dom_sf"/>
</dbReference>
<sequence length="728" mass="77147">MGNTYSTGGTNSTTQTYSSSTTISGGQYTVTNTSDGQFLFTPSAASIVNFYGNLTNEGLVSFIPSTTGTGSTFNLGTGSLSTLTQTDGKIVYKQLDATSGSSIYLQYGTISNDVNSTIDLESAGASTISAPYVTSLTNAGTIKVVDTSGTGMTSNWGAGSGTFTNTGSFSIDDSAATSGSTSNLNFSGIQNTGTVSFNVPGSSTSVTTVGSGGFENDGTWSYTSTNTSGNIQIQGGTGNYINNGTLNLTDANLTVANNLTSSDGQTGTINLSNGGSLKLNNSASSQDINMAGSGNSLDFVTFANAAAFTGEIRGFTKGDQINVGSTITSSSYDPTTGILSLTTAAGSLTLDVGTGYTQDDFKINTNGSDQSASGWLEACFLKGSMISTPEGKVAVEDLKIGDQVITFDWKNNQHVARPIVWVGKAHTTARIDLPDDEAGWPVRILKDAVADGVPYKDMLVTAEHCMFFMGKFVPVRMLVNGISIFYDKSISSYDYYHVETEEHSVITADGMMTESYLDTGNRSSFRQEGNVVALHSVAKSWAEDAGAPLCVDRSFVEPLFRMLEWRENDLIGCRIRPEKSEITHNPDLHLITANGATIRPMRHSGQQYSFMLPPNTGSIRIVSRASRPVDAIGPFVDDRRYMGVAVSDVHLLSARQSYSITAHLQAQKPQGWHDTDWTDCAWTNGDAVLPLEGCLTQGKISILTITVRAAGPYLVNEQHTVGMKACSA</sequence>
<organism evidence="6 7">
    <name type="scientific">Acetobacter oryzifermentans</name>
    <dbReference type="NCBI Taxonomy" id="1633874"/>
    <lineage>
        <taxon>Bacteria</taxon>
        <taxon>Pseudomonadati</taxon>
        <taxon>Pseudomonadota</taxon>
        <taxon>Alphaproteobacteria</taxon>
        <taxon>Acetobacterales</taxon>
        <taxon>Acetobacteraceae</taxon>
        <taxon>Acetobacter</taxon>
    </lineage>
</organism>
<feature type="region of interest" description="Disordered" evidence="3">
    <location>
        <begin position="1"/>
        <end position="22"/>
    </location>
</feature>
<keyword evidence="7" id="KW-1185">Reference proteome</keyword>
<dbReference type="Pfam" id="PF11765">
    <property type="entry name" value="Hyphal_reg_CWP"/>
    <property type="match status" value="1"/>
</dbReference>
<evidence type="ECO:0000256" key="1">
    <source>
        <dbReference type="ARBA" id="ARBA00022729"/>
    </source>
</evidence>
<name>A0ABN4NSJ3_9PROT</name>
<dbReference type="Gene3D" id="2.170.16.10">
    <property type="entry name" value="Hedgehog/Intein (Hint) domain"/>
    <property type="match status" value="1"/>
</dbReference>
<accession>A0ABN4NSJ3</accession>
<evidence type="ECO:0000313" key="7">
    <source>
        <dbReference type="Proteomes" id="UP000076595"/>
    </source>
</evidence>
<dbReference type="Pfam" id="PF13403">
    <property type="entry name" value="Hint_2"/>
    <property type="match status" value="1"/>
</dbReference>
<feature type="domain" description="Hyphally-regulated cell wall protein N-terminal" evidence="4">
    <location>
        <begin position="138"/>
        <end position="368"/>
    </location>
</feature>
<evidence type="ECO:0008006" key="8">
    <source>
        <dbReference type="Google" id="ProtNLM"/>
    </source>
</evidence>
<keyword evidence="1" id="KW-0732">Signal</keyword>
<evidence type="ECO:0000259" key="5">
    <source>
        <dbReference type="Pfam" id="PF13403"/>
    </source>
</evidence>
<dbReference type="Proteomes" id="UP000076595">
    <property type="component" value="Chromosome"/>
</dbReference>
<dbReference type="EMBL" id="CP011120">
    <property type="protein sequence ID" value="ANA14879.1"/>
    <property type="molecule type" value="Genomic_DNA"/>
</dbReference>
<keyword evidence="2" id="KW-0325">Glycoprotein</keyword>
<feature type="domain" description="Hedgehog/Intein (Hint)" evidence="5">
    <location>
        <begin position="379"/>
        <end position="519"/>
    </location>
</feature>
<gene>
    <name evidence="6" type="ORF">WG31_02820</name>
</gene>
<evidence type="ECO:0000256" key="3">
    <source>
        <dbReference type="SAM" id="MobiDB-lite"/>
    </source>
</evidence>
<dbReference type="SUPFAM" id="SSF51294">
    <property type="entry name" value="Hedgehog/intein (Hint) domain"/>
    <property type="match status" value="1"/>
</dbReference>
<dbReference type="InterPro" id="IPR021031">
    <property type="entry name" value="Hyphal-reg_cell_wall_N"/>
</dbReference>
<proteinExistence type="predicted"/>
<evidence type="ECO:0000256" key="2">
    <source>
        <dbReference type="ARBA" id="ARBA00023180"/>
    </source>
</evidence>
<dbReference type="RefSeq" id="WP_063354847.1">
    <property type="nucleotide sequence ID" value="NZ_CP011120.1"/>
</dbReference>
<reference evidence="6 7" key="1">
    <citation type="submission" date="2015-03" db="EMBL/GenBank/DDBJ databases">
        <title>Genome study of Acetobacter sp. SLV-7.</title>
        <authorList>
            <person name="Cho G.Y."/>
            <person name="Jeon C.O."/>
        </authorList>
    </citation>
    <scope>NUCLEOTIDE SEQUENCE [LARGE SCALE GENOMIC DNA]</scope>
    <source>
        <strain evidence="6 7">SLV-7</strain>
    </source>
</reference>